<proteinExistence type="predicted"/>
<dbReference type="AlphaFoldDB" id="A0A383VQ16"/>
<keyword evidence="2" id="KW-1185">Reference proteome</keyword>
<evidence type="ECO:0000313" key="1">
    <source>
        <dbReference type="EMBL" id="SZX67271.1"/>
    </source>
</evidence>
<protein>
    <submittedName>
        <fullName evidence="1">Uncharacterized protein</fullName>
    </submittedName>
</protein>
<reference evidence="1 2" key="1">
    <citation type="submission" date="2016-10" db="EMBL/GenBank/DDBJ databases">
        <authorList>
            <person name="Cai Z."/>
        </authorList>
    </citation>
    <scope>NUCLEOTIDE SEQUENCE [LARGE SCALE GENOMIC DNA]</scope>
</reference>
<evidence type="ECO:0000313" key="2">
    <source>
        <dbReference type="Proteomes" id="UP000256970"/>
    </source>
</evidence>
<dbReference type="EMBL" id="FNXT01000783">
    <property type="protein sequence ID" value="SZX67271.1"/>
    <property type="molecule type" value="Genomic_DNA"/>
</dbReference>
<accession>A0A383VQ16</accession>
<dbReference type="Proteomes" id="UP000256970">
    <property type="component" value="Unassembled WGS sequence"/>
</dbReference>
<sequence>MNWQPTYQQIGTTETLWVIDSSGTTATKCTGDAVCNSPGVWSLESQQAAVDGTDSSGLGEVFKVAFKQYHRTAGSAAQPVLYFVPASPLMGSDELSSCFEGAAPQLAAAGDWSYTVAYGSGAAQQGSKVGKAGRIQVPQEPWADNVETCATITVTVSGYAVSPSPAGLPASLTSSHTVCWYRHDGQASAKFDFQSCADPGGFAVNVSSIKPLAQLLTQNGKGLAGPDGGAALLFQPVIQVFGSLRKTVNGTVLKSTPQFNGEGATYVINKYFLVPPETTAADVITIPLDTGDLAEGCYRLSAKVSVVSRYPGLVDLQGEALISQEDMPEVAGFSEYMGFLVLNGSNDSTPLVGLQRSGRKVQLAAISSNKVGKAIQAGDPITFEWQFYGVGTQTCYHDGELLTKCSSPLTLPAKAFAVNASQTSLTAKANHTFEVVFVDVCGNRNVANFTYSAAGVVGLSAVDYVDANEMVTEGAALLTGGSSTQRLSIREGSSAGRTRFGFWAAAAAAAVSMLAVLL</sequence>
<gene>
    <name evidence="1" type="ORF">BQ4739_LOCUS7684</name>
</gene>
<organism evidence="1 2">
    <name type="scientific">Tetradesmus obliquus</name>
    <name type="common">Green alga</name>
    <name type="synonym">Acutodesmus obliquus</name>
    <dbReference type="NCBI Taxonomy" id="3088"/>
    <lineage>
        <taxon>Eukaryota</taxon>
        <taxon>Viridiplantae</taxon>
        <taxon>Chlorophyta</taxon>
        <taxon>core chlorophytes</taxon>
        <taxon>Chlorophyceae</taxon>
        <taxon>CS clade</taxon>
        <taxon>Sphaeropleales</taxon>
        <taxon>Scenedesmaceae</taxon>
        <taxon>Tetradesmus</taxon>
    </lineage>
</organism>
<name>A0A383VQ16_TETOB</name>